<protein>
    <submittedName>
        <fullName evidence="1">Uncharacterized protein</fullName>
    </submittedName>
</protein>
<proteinExistence type="predicted"/>
<evidence type="ECO:0000313" key="1">
    <source>
        <dbReference type="EMBL" id="EHQ88310.1"/>
    </source>
</evidence>
<dbReference type="HOGENOM" id="CLU_2972103_0_0_9"/>
<accession>H5Y2P7</accession>
<reference evidence="1 2" key="1">
    <citation type="submission" date="2011-11" db="EMBL/GenBank/DDBJ databases">
        <title>The Noncontiguous Finished genome of Desulfosporosinus youngiae DSM 17734.</title>
        <authorList>
            <consortium name="US DOE Joint Genome Institute (JGI-PGF)"/>
            <person name="Lucas S."/>
            <person name="Han J."/>
            <person name="Lapidus A."/>
            <person name="Cheng J.-F."/>
            <person name="Goodwin L."/>
            <person name="Pitluck S."/>
            <person name="Peters L."/>
            <person name="Ovchinnikova G."/>
            <person name="Lu M."/>
            <person name="Land M.L."/>
            <person name="Hauser L."/>
            <person name="Pester M."/>
            <person name="Spring S."/>
            <person name="Ollivier B."/>
            <person name="Rattei T."/>
            <person name="Klenk H.-P."/>
            <person name="Wagner M."/>
            <person name="Loy A."/>
            <person name="Woyke T.J."/>
        </authorList>
    </citation>
    <scope>NUCLEOTIDE SEQUENCE [LARGE SCALE GENOMIC DNA]</scope>
    <source>
        <strain evidence="1 2">DSM 17734</strain>
    </source>
</reference>
<dbReference type="EMBL" id="CM001441">
    <property type="protein sequence ID" value="EHQ88310.1"/>
    <property type="molecule type" value="Genomic_DNA"/>
</dbReference>
<dbReference type="RefSeq" id="WP_007780520.1">
    <property type="nucleotide sequence ID" value="NZ_CM001441.1"/>
</dbReference>
<evidence type="ECO:0000313" key="2">
    <source>
        <dbReference type="Proteomes" id="UP000005104"/>
    </source>
</evidence>
<keyword evidence="2" id="KW-1185">Reference proteome</keyword>
<dbReference type="Proteomes" id="UP000005104">
    <property type="component" value="Chromosome"/>
</dbReference>
<gene>
    <name evidence="1" type="ORF">DesyoDRAFT_1140</name>
</gene>
<organism evidence="1 2">
    <name type="scientific">Desulfosporosinus youngiae DSM 17734</name>
    <dbReference type="NCBI Taxonomy" id="768710"/>
    <lineage>
        <taxon>Bacteria</taxon>
        <taxon>Bacillati</taxon>
        <taxon>Bacillota</taxon>
        <taxon>Clostridia</taxon>
        <taxon>Eubacteriales</taxon>
        <taxon>Desulfitobacteriaceae</taxon>
        <taxon>Desulfosporosinus</taxon>
    </lineage>
</organism>
<name>H5Y2P7_9FIRM</name>
<sequence length="58" mass="6926">MKKMEDNKTFSNEKMNSLMTFLERTKDGEYSKVSSPRDRINIGIYQTCSEEQYFYGVR</sequence>
<dbReference type="AlphaFoldDB" id="H5Y2P7"/>